<evidence type="ECO:0008006" key="3">
    <source>
        <dbReference type="Google" id="ProtNLM"/>
    </source>
</evidence>
<sequence length="303" mass="34588">MVRFPKQFLRTNWPTFVIWLAVTGLLACEKNISVPPQPYVSTVSIQSLLSPGERPVLYFDRTVPYFDAKQSNVHLFIRDAQVTITAGDVVDRLIPDSSYNGFRCSYEYFYRGKLPVKSNADYRLNIQWQGQNYTATASTDLPVTPIDSVSYVSSFKDLYGDHEGIVINFKDQNRPATYYRYTMARSIDSTVHDATGLKSPCLTDQKVRVLEIGRTVYPSRGNAELTIVAEPTYLHKKGDVGYIRLQTMDRHTYDFYDQLDRQKLAQFNPFVEPVFLKPTQFSNAIGVFGAIAVSDSVRFMYPE</sequence>
<reference evidence="1 2" key="1">
    <citation type="submission" date="2020-08" db="EMBL/GenBank/DDBJ databases">
        <title>Genomic Encyclopedia of Type Strains, Phase IV (KMG-IV): sequencing the most valuable type-strain genomes for metagenomic binning, comparative biology and taxonomic classification.</title>
        <authorList>
            <person name="Goeker M."/>
        </authorList>
    </citation>
    <scope>NUCLEOTIDE SEQUENCE [LARGE SCALE GENOMIC DNA]</scope>
    <source>
        <strain evidence="1 2">DSM 105074</strain>
    </source>
</reference>
<name>A0A840U0C2_9BACT</name>
<dbReference type="AlphaFoldDB" id="A0A840U0C2"/>
<evidence type="ECO:0000313" key="1">
    <source>
        <dbReference type="EMBL" id="MBB5287003.1"/>
    </source>
</evidence>
<dbReference type="Proteomes" id="UP000557307">
    <property type="component" value="Unassembled WGS sequence"/>
</dbReference>
<proteinExistence type="predicted"/>
<dbReference type="InterPro" id="IPR025345">
    <property type="entry name" value="DUF4249"/>
</dbReference>
<dbReference type="PROSITE" id="PS51257">
    <property type="entry name" value="PROKAR_LIPOPROTEIN"/>
    <property type="match status" value="1"/>
</dbReference>
<dbReference type="EMBL" id="JACHGF010000013">
    <property type="protein sequence ID" value="MBB5287003.1"/>
    <property type="molecule type" value="Genomic_DNA"/>
</dbReference>
<dbReference type="RefSeq" id="WP_184178674.1">
    <property type="nucleotide sequence ID" value="NZ_JACHGF010000013.1"/>
</dbReference>
<comment type="caution">
    <text evidence="1">The sequence shown here is derived from an EMBL/GenBank/DDBJ whole genome shotgun (WGS) entry which is preliminary data.</text>
</comment>
<accession>A0A840U0C2</accession>
<dbReference type="Pfam" id="PF14054">
    <property type="entry name" value="DUF4249"/>
    <property type="match status" value="1"/>
</dbReference>
<keyword evidence="2" id="KW-1185">Reference proteome</keyword>
<evidence type="ECO:0000313" key="2">
    <source>
        <dbReference type="Proteomes" id="UP000557307"/>
    </source>
</evidence>
<organism evidence="1 2">
    <name type="scientific">Rhabdobacter roseus</name>
    <dbReference type="NCBI Taxonomy" id="1655419"/>
    <lineage>
        <taxon>Bacteria</taxon>
        <taxon>Pseudomonadati</taxon>
        <taxon>Bacteroidota</taxon>
        <taxon>Cytophagia</taxon>
        <taxon>Cytophagales</taxon>
        <taxon>Cytophagaceae</taxon>
        <taxon>Rhabdobacter</taxon>
    </lineage>
</organism>
<protein>
    <recommendedName>
        <fullName evidence="3">DUF4249 domain-containing protein</fullName>
    </recommendedName>
</protein>
<gene>
    <name evidence="1" type="ORF">HNQ92_005165</name>
</gene>